<comment type="caution">
    <text evidence="2">The sequence shown here is derived from an EMBL/GenBank/DDBJ whole genome shotgun (WGS) entry which is preliminary data.</text>
</comment>
<dbReference type="AlphaFoldDB" id="A0A6L2L231"/>
<reference evidence="2" key="1">
    <citation type="journal article" date="2019" name="Sci. Rep.">
        <title>Draft genome of Tanacetum cinerariifolium, the natural source of mosquito coil.</title>
        <authorList>
            <person name="Yamashiro T."/>
            <person name="Shiraishi A."/>
            <person name="Satake H."/>
            <person name="Nakayama K."/>
        </authorList>
    </citation>
    <scope>NUCLEOTIDE SEQUENCE</scope>
</reference>
<organism evidence="2">
    <name type="scientific">Tanacetum cinerariifolium</name>
    <name type="common">Dalmatian daisy</name>
    <name type="synonym">Chrysanthemum cinerariifolium</name>
    <dbReference type="NCBI Taxonomy" id="118510"/>
    <lineage>
        <taxon>Eukaryota</taxon>
        <taxon>Viridiplantae</taxon>
        <taxon>Streptophyta</taxon>
        <taxon>Embryophyta</taxon>
        <taxon>Tracheophyta</taxon>
        <taxon>Spermatophyta</taxon>
        <taxon>Magnoliopsida</taxon>
        <taxon>eudicotyledons</taxon>
        <taxon>Gunneridae</taxon>
        <taxon>Pentapetalae</taxon>
        <taxon>asterids</taxon>
        <taxon>campanulids</taxon>
        <taxon>Asterales</taxon>
        <taxon>Asteraceae</taxon>
        <taxon>Asteroideae</taxon>
        <taxon>Anthemideae</taxon>
        <taxon>Anthemidinae</taxon>
        <taxon>Tanacetum</taxon>
    </lineage>
</organism>
<proteinExistence type="predicted"/>
<evidence type="ECO:0000313" key="2">
    <source>
        <dbReference type="EMBL" id="GEU55150.1"/>
    </source>
</evidence>
<evidence type="ECO:0000256" key="1">
    <source>
        <dbReference type="SAM" id="MobiDB-lite"/>
    </source>
</evidence>
<dbReference type="EMBL" id="BKCJ010003448">
    <property type="protein sequence ID" value="GEU55150.1"/>
    <property type="molecule type" value="Genomic_DNA"/>
</dbReference>
<accession>A0A6L2L231</accession>
<name>A0A6L2L231_TANCI</name>
<feature type="compositionally biased region" description="Basic and acidic residues" evidence="1">
    <location>
        <begin position="39"/>
        <end position="48"/>
    </location>
</feature>
<sequence length="134" mass="14656">MPTTLSGMTPEAIEELIAQHMAEALATFEANYNIENIVESRDENESGNRGRNSNGNGNGNGNENRGGNENVNGNNNNRSGNHGENTRGAMKVVHEEEKIERYIWGLPKNIQGNVTSARTTSLQDTIRMANSLID</sequence>
<protein>
    <recommendedName>
        <fullName evidence="3">Reverse transcriptase domain-containing protein</fullName>
    </recommendedName>
</protein>
<gene>
    <name evidence="2" type="ORF">Tci_027128</name>
</gene>
<feature type="compositionally biased region" description="Low complexity" evidence="1">
    <location>
        <begin position="49"/>
        <end position="83"/>
    </location>
</feature>
<evidence type="ECO:0008006" key="3">
    <source>
        <dbReference type="Google" id="ProtNLM"/>
    </source>
</evidence>
<feature type="region of interest" description="Disordered" evidence="1">
    <location>
        <begin position="39"/>
        <end position="88"/>
    </location>
</feature>